<evidence type="ECO:0000256" key="5">
    <source>
        <dbReference type="ARBA" id="ARBA00022806"/>
    </source>
</evidence>
<dbReference type="GO" id="GO:0006260">
    <property type="term" value="P:DNA replication"/>
    <property type="evidence" value="ECO:0007669"/>
    <property type="project" value="UniProtKB-KW"/>
</dbReference>
<dbReference type="SUPFAM" id="SSF52540">
    <property type="entry name" value="P-loop containing nucleoside triphosphate hydrolases"/>
    <property type="match status" value="1"/>
</dbReference>
<evidence type="ECO:0000256" key="3">
    <source>
        <dbReference type="ARBA" id="ARBA00022741"/>
    </source>
</evidence>
<dbReference type="Gene3D" id="3.40.50.300">
    <property type="entry name" value="P-loop containing nucleotide triphosphate hydrolases"/>
    <property type="match status" value="1"/>
</dbReference>
<dbReference type="EMBL" id="LAZR01005477">
    <property type="protein sequence ID" value="KKM99605.1"/>
    <property type="molecule type" value="Genomic_DNA"/>
</dbReference>
<evidence type="ECO:0000256" key="7">
    <source>
        <dbReference type="ARBA" id="ARBA00023125"/>
    </source>
</evidence>
<dbReference type="InterPro" id="IPR007693">
    <property type="entry name" value="DNA_helicase_DnaB-like_N"/>
</dbReference>
<dbReference type="Gene3D" id="1.10.860.10">
    <property type="entry name" value="DNAb Helicase, Chain A"/>
    <property type="match status" value="1"/>
</dbReference>
<reference evidence="12" key="1">
    <citation type="journal article" date="2015" name="Nature">
        <title>Complex archaea that bridge the gap between prokaryotes and eukaryotes.</title>
        <authorList>
            <person name="Spang A."/>
            <person name="Saw J.H."/>
            <person name="Jorgensen S.L."/>
            <person name="Zaremba-Niedzwiedzka K."/>
            <person name="Martijn J."/>
            <person name="Lind A.E."/>
            <person name="van Eijk R."/>
            <person name="Schleper C."/>
            <person name="Guy L."/>
            <person name="Ettema T.J."/>
        </authorList>
    </citation>
    <scope>NUCLEOTIDE SEQUENCE</scope>
</reference>
<comment type="caution">
    <text evidence="12">The sequence shown here is derived from an EMBL/GenBank/DDBJ whole genome shotgun (WGS) entry which is preliminary data.</text>
</comment>
<keyword evidence="3" id="KW-0547">Nucleotide-binding</keyword>
<dbReference type="Pfam" id="PF03796">
    <property type="entry name" value="DnaB_C"/>
    <property type="match status" value="1"/>
</dbReference>
<gene>
    <name evidence="12" type="ORF">LCGC14_1146150</name>
</gene>
<dbReference type="InterPro" id="IPR027417">
    <property type="entry name" value="P-loop_NTPase"/>
</dbReference>
<dbReference type="Pfam" id="PF00772">
    <property type="entry name" value="DnaB"/>
    <property type="match status" value="1"/>
</dbReference>
<keyword evidence="8" id="KW-0413">Isomerase</keyword>
<evidence type="ECO:0000256" key="6">
    <source>
        <dbReference type="ARBA" id="ARBA00022840"/>
    </source>
</evidence>
<dbReference type="InterPro" id="IPR016136">
    <property type="entry name" value="DNA_helicase_N/primase_C"/>
</dbReference>
<evidence type="ECO:0000256" key="9">
    <source>
        <dbReference type="ARBA" id="ARBA00044969"/>
    </source>
</evidence>
<dbReference type="GO" id="GO:0043139">
    <property type="term" value="F:5'-3' DNA helicase activity"/>
    <property type="evidence" value="ECO:0007669"/>
    <property type="project" value="UniProtKB-EC"/>
</dbReference>
<keyword evidence="6" id="KW-0067">ATP-binding</keyword>
<dbReference type="AlphaFoldDB" id="A0A0F9PEY3"/>
<dbReference type="GO" id="GO:0005829">
    <property type="term" value="C:cytosol"/>
    <property type="evidence" value="ECO:0007669"/>
    <property type="project" value="TreeGrafter"/>
</dbReference>
<dbReference type="GO" id="GO:0003677">
    <property type="term" value="F:DNA binding"/>
    <property type="evidence" value="ECO:0007669"/>
    <property type="project" value="UniProtKB-KW"/>
</dbReference>
<keyword evidence="5" id="KW-0347">Helicase</keyword>
<dbReference type="PANTHER" id="PTHR30153:SF2">
    <property type="entry name" value="REPLICATIVE DNA HELICASE"/>
    <property type="match status" value="1"/>
</dbReference>
<dbReference type="PANTHER" id="PTHR30153">
    <property type="entry name" value="REPLICATIVE DNA HELICASE DNAB"/>
    <property type="match status" value="1"/>
</dbReference>
<dbReference type="PROSITE" id="PS51199">
    <property type="entry name" value="SF4_HELICASE"/>
    <property type="match status" value="1"/>
</dbReference>
<dbReference type="GO" id="GO:0005524">
    <property type="term" value="F:ATP binding"/>
    <property type="evidence" value="ECO:0007669"/>
    <property type="project" value="UniProtKB-KW"/>
</dbReference>
<evidence type="ECO:0000256" key="1">
    <source>
        <dbReference type="ARBA" id="ARBA00008428"/>
    </source>
</evidence>
<evidence type="ECO:0000313" key="12">
    <source>
        <dbReference type="EMBL" id="KKM99605.1"/>
    </source>
</evidence>
<evidence type="ECO:0000256" key="8">
    <source>
        <dbReference type="ARBA" id="ARBA00023235"/>
    </source>
</evidence>
<sequence length="422" mass="47247">MEFSSLEAEAAILGGLILAPSRIPLAAGILLEQDFYYSQNQIVFNALKAVGDKVGDDLCMILVRDYLKKNKLMKQIGGVGYLVKLAESVPSAANFNHYADIVMEKSRHRSILKEVEKFKADTAEADSEEIVIAAQRLADSIHPETSKDVTALKDHLSDAHDAMYNRKDCVYSGFDKLDQIIPGFEGGDIIIIAARPSIGKTSLAISMAVNMVKNHDPVLFFSFEMTKLQLAERIICAEASISPHRAKKGLLHEGEKTKMLGVMNSLYALNWPLYFTDYGINQPEHIRTKIVSEQRIHNIKCVFIDFLQMMRVGEKVQSRNYEIGQIVDFLKITAKKCNIPIILLCQLNRGAESRDDKMPRIGDLRDSGEIEQASDVVCLLHRPGYYDREVGDGAIILVPKQRRGPIGEAYITFEPELARFVN</sequence>
<dbReference type="GO" id="GO:0016787">
    <property type="term" value="F:hydrolase activity"/>
    <property type="evidence" value="ECO:0007669"/>
    <property type="project" value="UniProtKB-KW"/>
</dbReference>
<dbReference type="SUPFAM" id="SSF48024">
    <property type="entry name" value="N-terminal domain of DnaB helicase"/>
    <property type="match status" value="1"/>
</dbReference>
<evidence type="ECO:0000256" key="2">
    <source>
        <dbReference type="ARBA" id="ARBA00022705"/>
    </source>
</evidence>
<keyword evidence="7" id="KW-0238">DNA-binding</keyword>
<organism evidence="12">
    <name type="scientific">marine sediment metagenome</name>
    <dbReference type="NCBI Taxonomy" id="412755"/>
    <lineage>
        <taxon>unclassified sequences</taxon>
        <taxon>metagenomes</taxon>
        <taxon>ecological metagenomes</taxon>
    </lineage>
</organism>
<feature type="domain" description="SF4 helicase" evidence="11">
    <location>
        <begin position="163"/>
        <end position="422"/>
    </location>
</feature>
<dbReference type="EC" id="5.6.2.3" evidence="9"/>
<comment type="similarity">
    <text evidence="1">Belongs to the helicase family. DnaB subfamily.</text>
</comment>
<evidence type="ECO:0000259" key="11">
    <source>
        <dbReference type="PROSITE" id="PS51199"/>
    </source>
</evidence>
<evidence type="ECO:0000256" key="4">
    <source>
        <dbReference type="ARBA" id="ARBA00022801"/>
    </source>
</evidence>
<dbReference type="InterPro" id="IPR007694">
    <property type="entry name" value="DNA_helicase_DnaB-like_C"/>
</dbReference>
<evidence type="ECO:0000256" key="10">
    <source>
        <dbReference type="ARBA" id="ARBA00048954"/>
    </source>
</evidence>
<name>A0A0F9PEY3_9ZZZZ</name>
<keyword evidence="2" id="KW-0235">DNA replication</keyword>
<comment type="catalytic activity">
    <reaction evidence="10">
        <text>ATP + H2O = ADP + phosphate + H(+)</text>
        <dbReference type="Rhea" id="RHEA:13065"/>
        <dbReference type="ChEBI" id="CHEBI:15377"/>
        <dbReference type="ChEBI" id="CHEBI:15378"/>
        <dbReference type="ChEBI" id="CHEBI:30616"/>
        <dbReference type="ChEBI" id="CHEBI:43474"/>
        <dbReference type="ChEBI" id="CHEBI:456216"/>
        <dbReference type="EC" id="5.6.2.3"/>
    </reaction>
</comment>
<protein>
    <recommendedName>
        <fullName evidence="9">DNA 5'-3' helicase</fullName>
        <ecNumber evidence="9">5.6.2.3</ecNumber>
    </recommendedName>
</protein>
<keyword evidence="4" id="KW-0378">Hydrolase</keyword>
<proteinExistence type="inferred from homology"/>
<dbReference type="InterPro" id="IPR036185">
    <property type="entry name" value="DNA_heli_DnaB-like_N_sf"/>
</dbReference>
<accession>A0A0F9PEY3</accession>